<dbReference type="AlphaFoldDB" id="A0A494TQD6"/>
<feature type="domain" description="SnoaL-like" evidence="1">
    <location>
        <begin position="5"/>
        <end position="131"/>
    </location>
</feature>
<dbReference type="CDD" id="cd00531">
    <property type="entry name" value="NTF2_like"/>
    <property type="match status" value="1"/>
</dbReference>
<organism evidence="2 3">
    <name type="scientific">Sphingomonas paeninsulae</name>
    <dbReference type="NCBI Taxonomy" id="2319844"/>
    <lineage>
        <taxon>Bacteria</taxon>
        <taxon>Pseudomonadati</taxon>
        <taxon>Pseudomonadota</taxon>
        <taxon>Alphaproteobacteria</taxon>
        <taxon>Sphingomonadales</taxon>
        <taxon>Sphingomonadaceae</taxon>
        <taxon>Sphingomonas</taxon>
    </lineage>
</organism>
<evidence type="ECO:0000313" key="3">
    <source>
        <dbReference type="Proteomes" id="UP000276254"/>
    </source>
</evidence>
<dbReference type="InterPro" id="IPR032710">
    <property type="entry name" value="NTF2-like_dom_sf"/>
</dbReference>
<keyword evidence="3" id="KW-1185">Reference proteome</keyword>
<dbReference type="InterPro" id="IPR037401">
    <property type="entry name" value="SnoaL-like"/>
</dbReference>
<dbReference type="EMBL" id="CP032829">
    <property type="protein sequence ID" value="AYJ88041.1"/>
    <property type="molecule type" value="Genomic_DNA"/>
</dbReference>
<evidence type="ECO:0000313" key="2">
    <source>
        <dbReference type="EMBL" id="AYJ88041.1"/>
    </source>
</evidence>
<dbReference type="Proteomes" id="UP000276254">
    <property type="component" value="Chromosome"/>
</dbReference>
<dbReference type="OrthoDB" id="2860904at2"/>
<sequence length="146" mass="16760">MLSMQEMSDRIEIQDLIARYAHAIDDADYDALDKVFTPDAIIDYSELGGEKGSLQDTKRYLAGAMANFGVYQHMSATTRLDLDGDSAKARTILFNPMMVKHEGEDRMFFIGLWYRDELVRTDAGWRIAHRREEKCWSFNAPEGMLP</sequence>
<reference evidence="2 3" key="1">
    <citation type="submission" date="2018-09" db="EMBL/GenBank/DDBJ databases">
        <title>Sphingomonas peninsula sp. nov., isolated from fildes peninsula, Antarctic soil.</title>
        <authorList>
            <person name="Yingchao G."/>
        </authorList>
    </citation>
    <scope>NUCLEOTIDE SEQUENCE [LARGE SCALE GENOMIC DNA]</scope>
    <source>
        <strain evidence="2 3">YZ-8</strain>
    </source>
</reference>
<dbReference type="SUPFAM" id="SSF54427">
    <property type="entry name" value="NTF2-like"/>
    <property type="match status" value="1"/>
</dbReference>
<gene>
    <name evidence="2" type="ORF">D3Y57_15140</name>
</gene>
<dbReference type="RefSeq" id="WP_121156023.1">
    <property type="nucleotide sequence ID" value="NZ_CP032829.1"/>
</dbReference>
<proteinExistence type="predicted"/>
<dbReference type="Gene3D" id="3.10.450.50">
    <property type="match status" value="1"/>
</dbReference>
<evidence type="ECO:0000259" key="1">
    <source>
        <dbReference type="Pfam" id="PF13577"/>
    </source>
</evidence>
<dbReference type="KEGG" id="spha:D3Y57_15140"/>
<accession>A0A494TQD6</accession>
<dbReference type="Pfam" id="PF13577">
    <property type="entry name" value="SnoaL_4"/>
    <property type="match status" value="1"/>
</dbReference>
<protein>
    <submittedName>
        <fullName evidence="2">Nuclear transport factor 2 family protein</fullName>
    </submittedName>
</protein>
<name>A0A494TQD6_SPHPE</name>